<dbReference type="NCBIfam" id="NF047646">
    <property type="entry name" value="REP_Tyr_transpos"/>
    <property type="match status" value="1"/>
</dbReference>
<evidence type="ECO:0000313" key="4">
    <source>
        <dbReference type="Proteomes" id="UP001470809"/>
    </source>
</evidence>
<reference evidence="4" key="1">
    <citation type="submission" date="2024-04" db="EMBL/GenBank/DDBJ databases">
        <title>Phylogenomic analyses of a clade within the roseobacter group suggest taxonomic reassignments of species of the genera Aestuariivita, Citreicella, Loktanella, Nautella, Pelagibaca, Ruegeria, Thalassobius, Thiobacimonas and Tropicibacter, and the proposal o.</title>
        <authorList>
            <person name="Jeon C.O."/>
        </authorList>
    </citation>
    <scope>NUCLEOTIDE SEQUENCE [LARGE SCALE GENOMIC DNA]</scope>
    <source>
        <strain evidence="4">SS1-5</strain>
    </source>
</reference>
<dbReference type="EMBL" id="CP151767">
    <property type="protein sequence ID" value="WZU67104.1"/>
    <property type="molecule type" value="Genomic_DNA"/>
</dbReference>
<gene>
    <name evidence="3" type="ORF">AABB31_19430</name>
</gene>
<evidence type="ECO:0000259" key="2">
    <source>
        <dbReference type="SMART" id="SM01321"/>
    </source>
</evidence>
<dbReference type="AlphaFoldDB" id="A0AAN0M9A8"/>
<organism evidence="3 4">
    <name type="scientific">Yoonia rhodophyticola</name>
    <dbReference type="NCBI Taxonomy" id="3137370"/>
    <lineage>
        <taxon>Bacteria</taxon>
        <taxon>Pseudomonadati</taxon>
        <taxon>Pseudomonadota</taxon>
        <taxon>Alphaproteobacteria</taxon>
        <taxon>Rhodobacterales</taxon>
        <taxon>Paracoccaceae</taxon>
        <taxon>Yoonia</taxon>
    </lineage>
</organism>
<dbReference type="InterPro" id="IPR002686">
    <property type="entry name" value="Transposase_17"/>
</dbReference>
<dbReference type="GO" id="GO:0004803">
    <property type="term" value="F:transposase activity"/>
    <property type="evidence" value="ECO:0007669"/>
    <property type="project" value="InterPro"/>
</dbReference>
<evidence type="ECO:0000256" key="1">
    <source>
        <dbReference type="SAM" id="MobiDB-lite"/>
    </source>
</evidence>
<dbReference type="Proteomes" id="UP001470809">
    <property type="component" value="Chromosome"/>
</dbReference>
<dbReference type="KEGG" id="yrh:AABB31_19430"/>
<accession>A0AAN0M9A8</accession>
<keyword evidence="4" id="KW-1185">Reference proteome</keyword>
<dbReference type="PANTHER" id="PTHR36966">
    <property type="entry name" value="REP-ASSOCIATED TYROSINE TRANSPOSASE"/>
    <property type="match status" value="1"/>
</dbReference>
<dbReference type="GO" id="GO:0043565">
    <property type="term" value="F:sequence-specific DNA binding"/>
    <property type="evidence" value="ECO:0007669"/>
    <property type="project" value="TreeGrafter"/>
</dbReference>
<dbReference type="InterPro" id="IPR036515">
    <property type="entry name" value="Transposase_17_sf"/>
</dbReference>
<reference evidence="3 4" key="2">
    <citation type="submission" date="2024-08" db="EMBL/GenBank/DDBJ databases">
        <title>Phylogenomic analyses of a clade within the roseobacter group suggest taxonomic reassignments of species of the genera Aestuariivita, Citreicella, Loktanella, Nautella, Pelagibaca, Ruegeria, Thalassobius, Thiobacimonas and Tropicibacter, and the proposal o.</title>
        <authorList>
            <person name="Jeon C.O."/>
        </authorList>
    </citation>
    <scope>NUCLEOTIDE SEQUENCE [LARGE SCALE GENOMIC DNA]</scope>
    <source>
        <strain evidence="3 4">SS1-5</strain>
    </source>
</reference>
<dbReference type="GO" id="GO:0006313">
    <property type="term" value="P:DNA transposition"/>
    <property type="evidence" value="ECO:0007669"/>
    <property type="project" value="InterPro"/>
</dbReference>
<dbReference type="PANTHER" id="PTHR36966:SF1">
    <property type="entry name" value="REP-ASSOCIATED TYROSINE TRANSPOSASE"/>
    <property type="match status" value="1"/>
</dbReference>
<dbReference type="InterPro" id="IPR052715">
    <property type="entry name" value="RAYT_transposase"/>
</dbReference>
<sequence>MTNYRRRYIPGGTYFFSARLQDPGSDLLTARIDLLRHATGLCIKRWPFEIAEAVVLPSVTHMIWRLPDGDAAFSKRWRLIKSTFSRHCPAPDYVPPNQNRRNEKGIWQRRFWEHAIRDPDDYDRHVHVIATAPIVAGLARAPGEWPYSSTHRRRMDLDPSRSKTTVRVPSDPDQAIAVIAS</sequence>
<evidence type="ECO:0000313" key="3">
    <source>
        <dbReference type="EMBL" id="WZU67104.1"/>
    </source>
</evidence>
<feature type="domain" description="Transposase IS200-like" evidence="2">
    <location>
        <begin position="9"/>
        <end position="132"/>
    </location>
</feature>
<proteinExistence type="predicted"/>
<dbReference type="RefSeq" id="WP_342076416.1">
    <property type="nucleotide sequence ID" value="NZ_CP151767.2"/>
</dbReference>
<protein>
    <submittedName>
        <fullName evidence="3">Transposase</fullName>
    </submittedName>
</protein>
<feature type="region of interest" description="Disordered" evidence="1">
    <location>
        <begin position="149"/>
        <end position="168"/>
    </location>
</feature>
<dbReference type="SMART" id="SM01321">
    <property type="entry name" value="Y1_Tnp"/>
    <property type="match status" value="1"/>
</dbReference>
<dbReference type="SUPFAM" id="SSF143422">
    <property type="entry name" value="Transposase IS200-like"/>
    <property type="match status" value="1"/>
</dbReference>
<dbReference type="Gene3D" id="3.30.70.1290">
    <property type="entry name" value="Transposase IS200-like"/>
    <property type="match status" value="1"/>
</dbReference>
<name>A0AAN0M9A8_9RHOB</name>